<dbReference type="EMBL" id="SKBU01000015">
    <property type="protein sequence ID" value="TCJ16710.1"/>
    <property type="molecule type" value="Genomic_DNA"/>
</dbReference>
<evidence type="ECO:0000259" key="1">
    <source>
        <dbReference type="Pfam" id="PF02538"/>
    </source>
</evidence>
<proteinExistence type="predicted"/>
<dbReference type="Pfam" id="PF02538">
    <property type="entry name" value="Hydantoinase_B"/>
    <property type="match status" value="1"/>
</dbReference>
<dbReference type="InterPro" id="IPR003692">
    <property type="entry name" value="Hydantoinase_B"/>
</dbReference>
<sequence length="577" mass="63140">MAETRTDPITTEIIRNLFLSCAEDMNATLIRSAYTPIIYEGKDCSVALLDENGDVLGQSSGLPIFLGNLEVCVKLAIEEFGLEAFRPGDVFYMNDPYLQGTHLNDSTIFAPIYHGDELVGFSATRAHWLDVGAKDPGTPMDSTEIYQEGFRWGPTRIYAGYEQREDVVDLLRRNGRFGYSLVGDMNAQVSACFTGEERFRSIVDRFGMETIRAAREEIFRQSAQLDREAVAAIPDGTYTAEGCLDNDGVGEDPVWVRVRVDVSGEEMTIDLGGSSEAARGPVNCGIAQTISACRVAYKLLINPDRPVDGGTFPTLTVRAPEGSIFHAQEPAPCGWYFTPLGLLIDLIVKALAPAVPDEAAGAHYGDSMVIYLAGLDPRKGNAPFLALEPTPGGWGAFASGDGQDGLINNVNGGFKDIPVEVYETKYPIQIRRYGFRPDSGGPGRTRGGCGLFREYRLQTDASLYLWFERSKTPAWGLEGGRDARGPQVVVRHSDGSEQTLLKVNNLPLEAGSLVTTYTGGGGGYGDPLERDPERVRRDVLAGYVTREGAERDYGVVLDEKLRVDEAATARRRRERRT</sequence>
<organism evidence="2 3">
    <name type="scientific">Rubrobacter taiwanensis</name>
    <dbReference type="NCBI Taxonomy" id="185139"/>
    <lineage>
        <taxon>Bacteria</taxon>
        <taxon>Bacillati</taxon>
        <taxon>Actinomycetota</taxon>
        <taxon>Rubrobacteria</taxon>
        <taxon>Rubrobacterales</taxon>
        <taxon>Rubrobacteraceae</taxon>
        <taxon>Rubrobacter</taxon>
    </lineage>
</organism>
<evidence type="ECO:0000313" key="2">
    <source>
        <dbReference type="EMBL" id="TCJ16710.1"/>
    </source>
</evidence>
<dbReference type="GO" id="GO:0017168">
    <property type="term" value="F:5-oxoprolinase (ATP-hydrolyzing) activity"/>
    <property type="evidence" value="ECO:0007669"/>
    <property type="project" value="TreeGrafter"/>
</dbReference>
<accession>A0A4R1BHI6</accession>
<keyword evidence="3" id="KW-1185">Reference proteome</keyword>
<dbReference type="GO" id="GO:0006749">
    <property type="term" value="P:glutathione metabolic process"/>
    <property type="evidence" value="ECO:0007669"/>
    <property type="project" value="TreeGrafter"/>
</dbReference>
<comment type="caution">
    <text evidence="2">The sequence shown here is derived from an EMBL/GenBank/DDBJ whole genome shotgun (WGS) entry which is preliminary data.</text>
</comment>
<evidence type="ECO:0000313" key="3">
    <source>
        <dbReference type="Proteomes" id="UP000295244"/>
    </source>
</evidence>
<reference evidence="2 3" key="1">
    <citation type="submission" date="2019-03" db="EMBL/GenBank/DDBJ databases">
        <title>Whole genome sequence of a novel Rubrobacter taiwanensis strain, isolated from Yellowstone National Park.</title>
        <authorList>
            <person name="Freed S."/>
            <person name="Ramaley R.F."/>
            <person name="Kyndt J.A."/>
        </authorList>
    </citation>
    <scope>NUCLEOTIDE SEQUENCE [LARGE SCALE GENOMIC DNA]</scope>
    <source>
        <strain evidence="2 3">Yellowstone</strain>
    </source>
</reference>
<dbReference type="InterPro" id="IPR045079">
    <property type="entry name" value="Oxoprolinase-like"/>
</dbReference>
<dbReference type="PANTHER" id="PTHR11365">
    <property type="entry name" value="5-OXOPROLINASE RELATED"/>
    <property type="match status" value="1"/>
</dbReference>
<dbReference type="GO" id="GO:0005829">
    <property type="term" value="C:cytosol"/>
    <property type="evidence" value="ECO:0007669"/>
    <property type="project" value="TreeGrafter"/>
</dbReference>
<dbReference type="RefSeq" id="WP_132690819.1">
    <property type="nucleotide sequence ID" value="NZ_SKBU01000015.1"/>
</dbReference>
<dbReference type="PANTHER" id="PTHR11365:SF23">
    <property type="entry name" value="HYPOTHETICAL 5-OXOPROLINASE (EUROFUNG)-RELATED"/>
    <property type="match status" value="1"/>
</dbReference>
<dbReference type="OrthoDB" id="102473at2"/>
<name>A0A4R1BHI6_9ACTN</name>
<feature type="domain" description="Hydantoinase B/oxoprolinase" evidence="1">
    <location>
        <begin position="7"/>
        <end position="527"/>
    </location>
</feature>
<dbReference type="AlphaFoldDB" id="A0A4R1BHI6"/>
<gene>
    <name evidence="2" type="ORF">E0L93_08225</name>
</gene>
<protein>
    <submittedName>
        <fullName evidence="2">Hydantoinase B/oxoprolinase family protein</fullName>
    </submittedName>
</protein>
<dbReference type="Proteomes" id="UP000295244">
    <property type="component" value="Unassembled WGS sequence"/>
</dbReference>